<dbReference type="GO" id="GO:0046872">
    <property type="term" value="F:metal ion binding"/>
    <property type="evidence" value="ECO:0007669"/>
    <property type="project" value="UniProtKB-KW"/>
</dbReference>
<dbReference type="Proteomes" id="UP001056384">
    <property type="component" value="Chromosome 6"/>
</dbReference>
<evidence type="ECO:0000256" key="1">
    <source>
        <dbReference type="PIRSR" id="PIRSR605493-1"/>
    </source>
</evidence>
<organism evidence="2 3">
    <name type="scientific">Septoria linicola</name>
    <dbReference type="NCBI Taxonomy" id="215465"/>
    <lineage>
        <taxon>Eukaryota</taxon>
        <taxon>Fungi</taxon>
        <taxon>Dikarya</taxon>
        <taxon>Ascomycota</taxon>
        <taxon>Pezizomycotina</taxon>
        <taxon>Dothideomycetes</taxon>
        <taxon>Dothideomycetidae</taxon>
        <taxon>Mycosphaerellales</taxon>
        <taxon>Mycosphaerellaceae</taxon>
        <taxon>Septoria</taxon>
    </lineage>
</organism>
<gene>
    <name evidence="2" type="ORF">Slin15195_G080240</name>
</gene>
<reference evidence="2" key="1">
    <citation type="submission" date="2022-06" db="EMBL/GenBank/DDBJ databases">
        <title>Complete genome sequences of two strains of the flax pathogen Septoria linicola.</title>
        <authorList>
            <person name="Lapalu N."/>
            <person name="Simon A."/>
            <person name="Demenou B."/>
            <person name="Paumier D."/>
            <person name="Guillot M.-P."/>
            <person name="Gout L."/>
            <person name="Valade R."/>
        </authorList>
    </citation>
    <scope>NUCLEOTIDE SEQUENCE</scope>
    <source>
        <strain evidence="2">SE15195</strain>
    </source>
</reference>
<comment type="cofactor">
    <cofactor evidence="1">
        <name>Mg(2+)</name>
        <dbReference type="ChEBI" id="CHEBI:18420"/>
    </cofactor>
</comment>
<protein>
    <submittedName>
        <fullName evidence="2">Ribonuclease E inhibitor RraA/RraA-like protein</fullName>
    </submittedName>
</protein>
<dbReference type="AlphaFoldDB" id="A0A9Q9EL40"/>
<keyword evidence="1" id="KW-0460">Magnesium</keyword>
<accession>A0A9Q9EL40</accession>
<dbReference type="Pfam" id="PF03737">
    <property type="entry name" value="RraA-like"/>
    <property type="match status" value="1"/>
</dbReference>
<sequence length="269" mass="28692">MYELEQHTNQTSEMTSRRSSIVDIPALCEAIRRKYSPCDVSDALQVLSVPGGGYLADIHPLPSRTGCSSRVVAPISTVLFVDQNHKPGDASELPNVPTETNISGVHWTDVAPAGNVVLMQQPPSQIVGVLGDIVATRYKVRGIQGVVIDGRARDNAGCGALCSSAESEGGTFQVWSKALTSVGTSLQAKPWAVDVPIKIGLVTVRPGDIIVADEAEHVCCVIPGDKLTEVVAWLPKLKKADEGVLKDAQDGVDLATSFGNWPDHYTQQK</sequence>
<dbReference type="PANTHER" id="PTHR33254">
    <property type="entry name" value="4-HYDROXY-4-METHYL-2-OXOGLUTARATE ALDOLASE 3-RELATED"/>
    <property type="match status" value="1"/>
</dbReference>
<dbReference type="CDD" id="cd16841">
    <property type="entry name" value="RraA_family"/>
    <property type="match status" value="1"/>
</dbReference>
<dbReference type="InterPro" id="IPR005493">
    <property type="entry name" value="RraA/RraA-like"/>
</dbReference>
<dbReference type="Gene3D" id="3.50.30.40">
    <property type="entry name" value="Ribonuclease E inhibitor RraA/RraA-like"/>
    <property type="match status" value="1"/>
</dbReference>
<keyword evidence="3" id="KW-1185">Reference proteome</keyword>
<dbReference type="PANTHER" id="PTHR33254:SF4">
    <property type="entry name" value="4-HYDROXY-4-METHYL-2-OXOGLUTARATE ALDOLASE 3-RELATED"/>
    <property type="match status" value="1"/>
</dbReference>
<proteinExistence type="predicted"/>
<name>A0A9Q9EL40_9PEZI</name>
<evidence type="ECO:0000313" key="2">
    <source>
        <dbReference type="EMBL" id="USW54705.1"/>
    </source>
</evidence>
<evidence type="ECO:0000313" key="3">
    <source>
        <dbReference type="Proteomes" id="UP001056384"/>
    </source>
</evidence>
<feature type="binding site" evidence="1">
    <location>
        <position position="153"/>
    </location>
    <ligand>
        <name>substrate</name>
    </ligand>
</feature>
<dbReference type="InterPro" id="IPR036704">
    <property type="entry name" value="RraA/RraA-like_sf"/>
</dbReference>
<feature type="binding site" evidence="1">
    <location>
        <position position="154"/>
    </location>
    <ligand>
        <name>Mg(2+)</name>
        <dbReference type="ChEBI" id="CHEBI:18420"/>
    </ligand>
</feature>
<dbReference type="EMBL" id="CP099423">
    <property type="protein sequence ID" value="USW54705.1"/>
    <property type="molecule type" value="Genomic_DNA"/>
</dbReference>
<feature type="binding site" evidence="1">
    <location>
        <begin position="131"/>
        <end position="134"/>
    </location>
    <ligand>
        <name>substrate</name>
    </ligand>
</feature>
<dbReference type="GO" id="GO:0047443">
    <property type="term" value="F:4-hydroxy-4-methyl-2-oxoglutarate aldolase activity"/>
    <property type="evidence" value="ECO:0007669"/>
    <property type="project" value="TreeGrafter"/>
</dbReference>
<keyword evidence="1" id="KW-0479">Metal-binding</keyword>
<dbReference type="GO" id="GO:0008948">
    <property type="term" value="F:oxaloacetate decarboxylase activity"/>
    <property type="evidence" value="ECO:0007669"/>
    <property type="project" value="TreeGrafter"/>
</dbReference>
<dbReference type="SUPFAM" id="SSF89562">
    <property type="entry name" value="RraA-like"/>
    <property type="match status" value="1"/>
</dbReference>